<dbReference type="GO" id="GO:0061599">
    <property type="term" value="F:molybdopterin molybdotransferase activity"/>
    <property type="evidence" value="ECO:0007669"/>
    <property type="project" value="UniProtKB-UniRule"/>
</dbReference>
<dbReference type="AlphaFoldDB" id="A0A4P7BBK2"/>
<protein>
    <recommendedName>
        <fullName evidence="11">Molybdopterin molybdenumtransferase</fullName>
        <ecNumber evidence="11">2.10.1.1</ecNumber>
    </recommendedName>
</protein>
<name>A0A4P7BBK2_9BURK</name>
<dbReference type="SUPFAM" id="SSF63882">
    <property type="entry name" value="MoeA N-terminal region -like"/>
    <property type="match status" value="1"/>
</dbReference>
<evidence type="ECO:0000256" key="9">
    <source>
        <dbReference type="ARBA" id="ARBA00023150"/>
    </source>
</evidence>
<gene>
    <name evidence="13" type="primary">moeA</name>
    <name evidence="14" type="ORF">E1742_03325</name>
    <name evidence="13" type="ORF">GCM10007388_37770</name>
</gene>
<evidence type="ECO:0000313" key="15">
    <source>
        <dbReference type="Proteomes" id="UP000294359"/>
    </source>
</evidence>
<reference evidence="14 15" key="2">
    <citation type="submission" date="2019-03" db="EMBL/GenBank/DDBJ databases">
        <title>Draft Genome Sequences of Six Type Strains of the Genus Massilia.</title>
        <authorList>
            <person name="Miess H."/>
            <person name="Frediansyhah A."/>
            <person name="Gross H."/>
        </authorList>
    </citation>
    <scope>NUCLEOTIDE SEQUENCE [LARGE SCALE GENOMIC DNA]</scope>
    <source>
        <strain evidence="14 15">DSM 17505</strain>
    </source>
</reference>
<dbReference type="InterPro" id="IPR036425">
    <property type="entry name" value="MoaB/Mog-like_dom_sf"/>
</dbReference>
<comment type="similarity">
    <text evidence="4 11">Belongs to the MoeA family.</text>
</comment>
<dbReference type="InterPro" id="IPR005110">
    <property type="entry name" value="MoeA_linker/N"/>
</dbReference>
<evidence type="ECO:0000313" key="14">
    <source>
        <dbReference type="EMBL" id="QBQ35302.1"/>
    </source>
</evidence>
<keyword evidence="15" id="KW-1185">Reference proteome</keyword>
<comment type="catalytic activity">
    <reaction evidence="10">
        <text>adenylyl-molybdopterin + molybdate = Mo-molybdopterin + AMP + H(+)</text>
        <dbReference type="Rhea" id="RHEA:35047"/>
        <dbReference type="ChEBI" id="CHEBI:15378"/>
        <dbReference type="ChEBI" id="CHEBI:36264"/>
        <dbReference type="ChEBI" id="CHEBI:62727"/>
        <dbReference type="ChEBI" id="CHEBI:71302"/>
        <dbReference type="ChEBI" id="CHEBI:456215"/>
        <dbReference type="EC" id="2.10.1.1"/>
    </reaction>
</comment>
<dbReference type="SUPFAM" id="SSF63867">
    <property type="entry name" value="MoeA C-terminal domain-like"/>
    <property type="match status" value="1"/>
</dbReference>
<evidence type="ECO:0000256" key="11">
    <source>
        <dbReference type="RuleBase" id="RU365090"/>
    </source>
</evidence>
<evidence type="ECO:0000256" key="10">
    <source>
        <dbReference type="ARBA" id="ARBA00047317"/>
    </source>
</evidence>
<dbReference type="GO" id="GO:0005829">
    <property type="term" value="C:cytosol"/>
    <property type="evidence" value="ECO:0007669"/>
    <property type="project" value="TreeGrafter"/>
</dbReference>
<keyword evidence="6 11" id="KW-0808">Transferase</keyword>
<evidence type="ECO:0000313" key="16">
    <source>
        <dbReference type="Proteomes" id="UP000619512"/>
    </source>
</evidence>
<dbReference type="InterPro" id="IPR001453">
    <property type="entry name" value="MoaB/Mog_dom"/>
</dbReference>
<dbReference type="Gene3D" id="3.40.980.10">
    <property type="entry name" value="MoaB/Mog-like domain"/>
    <property type="match status" value="1"/>
</dbReference>
<dbReference type="Proteomes" id="UP000294359">
    <property type="component" value="Chromosome"/>
</dbReference>
<dbReference type="Pfam" id="PF03453">
    <property type="entry name" value="MoeA_N"/>
    <property type="match status" value="1"/>
</dbReference>
<comment type="pathway">
    <text evidence="3 11">Cofactor biosynthesis; molybdopterin biosynthesis.</text>
</comment>
<dbReference type="Gene3D" id="2.170.190.11">
    <property type="entry name" value="Molybdopterin biosynthesis moea protein, domain 3"/>
    <property type="match status" value="1"/>
</dbReference>
<dbReference type="InterPro" id="IPR005111">
    <property type="entry name" value="MoeA_C_domain_IV"/>
</dbReference>
<dbReference type="Pfam" id="PF03454">
    <property type="entry name" value="MoeA_C"/>
    <property type="match status" value="1"/>
</dbReference>
<comment type="function">
    <text evidence="2 11">Catalyzes the insertion of molybdate into adenylated molybdopterin with the concomitant release of AMP.</text>
</comment>
<comment type="cofactor">
    <cofactor evidence="1 11">
        <name>Mg(2+)</name>
        <dbReference type="ChEBI" id="CHEBI:18420"/>
    </cofactor>
</comment>
<dbReference type="Proteomes" id="UP000619512">
    <property type="component" value="Unassembled WGS sequence"/>
</dbReference>
<evidence type="ECO:0000256" key="1">
    <source>
        <dbReference type="ARBA" id="ARBA00001946"/>
    </source>
</evidence>
<dbReference type="InterPro" id="IPR036135">
    <property type="entry name" value="MoeA_linker/N_sf"/>
</dbReference>
<dbReference type="PANTHER" id="PTHR10192">
    <property type="entry name" value="MOLYBDOPTERIN BIOSYNTHESIS PROTEIN"/>
    <property type="match status" value="1"/>
</dbReference>
<dbReference type="FunFam" id="3.40.980.10:FF:000004">
    <property type="entry name" value="Molybdopterin molybdenumtransferase"/>
    <property type="match status" value="1"/>
</dbReference>
<dbReference type="SUPFAM" id="SSF53218">
    <property type="entry name" value="Molybdenum cofactor biosynthesis proteins"/>
    <property type="match status" value="1"/>
</dbReference>
<dbReference type="GO" id="GO:0046872">
    <property type="term" value="F:metal ion binding"/>
    <property type="evidence" value="ECO:0007669"/>
    <property type="project" value="UniProtKB-UniRule"/>
</dbReference>
<dbReference type="PANTHER" id="PTHR10192:SF5">
    <property type="entry name" value="GEPHYRIN"/>
    <property type="match status" value="1"/>
</dbReference>
<dbReference type="InterPro" id="IPR038987">
    <property type="entry name" value="MoeA-like"/>
</dbReference>
<dbReference type="PROSITE" id="PS01079">
    <property type="entry name" value="MOCF_BIOSYNTHESIS_2"/>
    <property type="match status" value="1"/>
</dbReference>
<organism evidence="13 16">
    <name type="scientific">Pseudoduganella plicata</name>
    <dbReference type="NCBI Taxonomy" id="321984"/>
    <lineage>
        <taxon>Bacteria</taxon>
        <taxon>Pseudomonadati</taxon>
        <taxon>Pseudomonadota</taxon>
        <taxon>Betaproteobacteria</taxon>
        <taxon>Burkholderiales</taxon>
        <taxon>Oxalobacteraceae</taxon>
        <taxon>Telluria group</taxon>
        <taxon>Pseudoduganella</taxon>
    </lineage>
</organism>
<dbReference type="OrthoDB" id="9804758at2"/>
<evidence type="ECO:0000256" key="7">
    <source>
        <dbReference type="ARBA" id="ARBA00022723"/>
    </source>
</evidence>
<evidence type="ECO:0000256" key="8">
    <source>
        <dbReference type="ARBA" id="ARBA00022842"/>
    </source>
</evidence>
<evidence type="ECO:0000256" key="4">
    <source>
        <dbReference type="ARBA" id="ARBA00010763"/>
    </source>
</evidence>
<dbReference type="EMBL" id="BMWW01000007">
    <property type="protein sequence ID" value="GGZ00701.1"/>
    <property type="molecule type" value="Genomic_DNA"/>
</dbReference>
<dbReference type="Gene3D" id="2.40.340.10">
    <property type="entry name" value="MoeA, C-terminal, domain IV"/>
    <property type="match status" value="1"/>
</dbReference>
<reference evidence="13" key="1">
    <citation type="journal article" date="2014" name="Int. J. Syst. Evol. Microbiol.">
        <title>Complete genome sequence of Corynebacterium casei LMG S-19264T (=DSM 44701T), isolated from a smear-ripened cheese.</title>
        <authorList>
            <consortium name="US DOE Joint Genome Institute (JGI-PGF)"/>
            <person name="Walter F."/>
            <person name="Albersmeier A."/>
            <person name="Kalinowski J."/>
            <person name="Ruckert C."/>
        </authorList>
    </citation>
    <scope>NUCLEOTIDE SEQUENCE</scope>
    <source>
        <strain evidence="13">KCTC 12344</strain>
    </source>
</reference>
<accession>A0A4P7BBK2</accession>
<feature type="domain" description="MoaB/Mog" evidence="12">
    <location>
        <begin position="175"/>
        <end position="312"/>
    </location>
</feature>
<dbReference type="NCBIfam" id="TIGR00177">
    <property type="entry name" value="molyb_syn"/>
    <property type="match status" value="1"/>
</dbReference>
<dbReference type="Gene3D" id="3.90.105.10">
    <property type="entry name" value="Molybdopterin biosynthesis moea protein, domain 2"/>
    <property type="match status" value="1"/>
</dbReference>
<evidence type="ECO:0000256" key="3">
    <source>
        <dbReference type="ARBA" id="ARBA00005046"/>
    </source>
</evidence>
<keyword evidence="9 11" id="KW-0501">Molybdenum cofactor biosynthesis</keyword>
<reference evidence="13" key="3">
    <citation type="submission" date="2022-12" db="EMBL/GenBank/DDBJ databases">
        <authorList>
            <person name="Sun Q."/>
            <person name="Kim S."/>
        </authorList>
    </citation>
    <scope>NUCLEOTIDE SEQUENCE</scope>
    <source>
        <strain evidence="13">KCTC 12344</strain>
    </source>
</reference>
<keyword evidence="7 11" id="KW-0479">Metal-binding</keyword>
<keyword evidence="5 11" id="KW-0500">Molybdenum</keyword>
<dbReference type="NCBIfam" id="NF045515">
    <property type="entry name" value="Glp_gephyrin"/>
    <property type="match status" value="1"/>
</dbReference>
<dbReference type="Pfam" id="PF00994">
    <property type="entry name" value="MoCF_biosynth"/>
    <property type="match status" value="1"/>
</dbReference>
<evidence type="ECO:0000256" key="2">
    <source>
        <dbReference type="ARBA" id="ARBA00002901"/>
    </source>
</evidence>
<sequence length="396" mass="41866">MLTVREALDFLLAAARPVQDVEQVATLAANGRVLAADQVSGIDVPGFDNTQMDGYAVRSADCAGGAATLTVSQRIPAGHVGQPLQPGTAARIFTGAFIPEGADAVVMQEQCEAAGDSVTIRHTPAAGEWIRRRGEDITAGSVILPAGTRLRSQELGLAASVGLAELPVRRKLRVAVFFTGDELTMPGEPLAPGGIYNSNRFTLRALLENMGCEIADYGIVPDSLDATRAVLREAAAGNDLIITSGGVSVGEEDHIKPAVEAEGRLNMWQIAVKPGKPLAFGEVGQAFFLGLPGNPVSSFVTFLLFVRPFMLRLQGATGAPPRSYALRADFAFKGDRRNEFLRARINDAGGLDLFPNQSSGVLTSTVWGDGLIDNPPGQAIQPGDIVRFIPFNALLH</sequence>
<dbReference type="InterPro" id="IPR036688">
    <property type="entry name" value="MoeA_C_domain_IV_sf"/>
</dbReference>
<evidence type="ECO:0000256" key="6">
    <source>
        <dbReference type="ARBA" id="ARBA00022679"/>
    </source>
</evidence>
<dbReference type="EMBL" id="CP038026">
    <property type="protein sequence ID" value="QBQ35302.1"/>
    <property type="molecule type" value="Genomic_DNA"/>
</dbReference>
<dbReference type="CDD" id="cd00887">
    <property type="entry name" value="MoeA"/>
    <property type="match status" value="1"/>
</dbReference>
<keyword evidence="8 11" id="KW-0460">Magnesium</keyword>
<dbReference type="GO" id="GO:0006777">
    <property type="term" value="P:Mo-molybdopterin cofactor biosynthetic process"/>
    <property type="evidence" value="ECO:0007669"/>
    <property type="project" value="UniProtKB-UniRule"/>
</dbReference>
<evidence type="ECO:0000256" key="5">
    <source>
        <dbReference type="ARBA" id="ARBA00022505"/>
    </source>
</evidence>
<proteinExistence type="inferred from homology"/>
<dbReference type="SMART" id="SM00852">
    <property type="entry name" value="MoCF_biosynth"/>
    <property type="match status" value="1"/>
</dbReference>
<evidence type="ECO:0000313" key="13">
    <source>
        <dbReference type="EMBL" id="GGZ00701.1"/>
    </source>
</evidence>
<dbReference type="EC" id="2.10.1.1" evidence="11"/>
<evidence type="ECO:0000259" key="12">
    <source>
        <dbReference type="SMART" id="SM00852"/>
    </source>
</evidence>
<dbReference type="InterPro" id="IPR008284">
    <property type="entry name" value="MoCF_biosynth_CS"/>
</dbReference>
<dbReference type="RefSeq" id="WP_134383541.1">
    <property type="nucleotide sequence ID" value="NZ_BMWW01000007.1"/>
</dbReference>